<evidence type="ECO:0008006" key="11">
    <source>
        <dbReference type="Google" id="ProtNLM"/>
    </source>
</evidence>
<dbReference type="Proteomes" id="UP000800096">
    <property type="component" value="Unassembled WGS sequence"/>
</dbReference>
<protein>
    <recommendedName>
        <fullName evidence="11">Kama family protein</fullName>
    </recommendedName>
</protein>
<keyword evidence="3" id="KW-0949">S-adenosyl-L-methionine</keyword>
<dbReference type="SUPFAM" id="SSF102114">
    <property type="entry name" value="Radical SAM enzymes"/>
    <property type="match status" value="1"/>
</dbReference>
<feature type="compositionally biased region" description="Polar residues" evidence="8">
    <location>
        <begin position="442"/>
        <end position="457"/>
    </location>
</feature>
<reference evidence="9" key="1">
    <citation type="journal article" date="2020" name="Stud. Mycol.">
        <title>101 Dothideomycetes genomes: a test case for predicting lifestyles and emergence of pathogens.</title>
        <authorList>
            <person name="Haridas S."/>
            <person name="Albert R."/>
            <person name="Binder M."/>
            <person name="Bloem J."/>
            <person name="Labutti K."/>
            <person name="Salamov A."/>
            <person name="Andreopoulos B."/>
            <person name="Baker S."/>
            <person name="Barry K."/>
            <person name="Bills G."/>
            <person name="Bluhm B."/>
            <person name="Cannon C."/>
            <person name="Castanera R."/>
            <person name="Culley D."/>
            <person name="Daum C."/>
            <person name="Ezra D."/>
            <person name="Gonzalez J."/>
            <person name="Henrissat B."/>
            <person name="Kuo A."/>
            <person name="Liang C."/>
            <person name="Lipzen A."/>
            <person name="Lutzoni F."/>
            <person name="Magnuson J."/>
            <person name="Mondo S."/>
            <person name="Nolan M."/>
            <person name="Ohm R."/>
            <person name="Pangilinan J."/>
            <person name="Park H.-J."/>
            <person name="Ramirez L."/>
            <person name="Alfaro M."/>
            <person name="Sun H."/>
            <person name="Tritt A."/>
            <person name="Yoshinaga Y."/>
            <person name="Zwiers L.-H."/>
            <person name="Turgeon B."/>
            <person name="Goodwin S."/>
            <person name="Spatafora J."/>
            <person name="Crous P."/>
            <person name="Grigoriev I."/>
        </authorList>
    </citation>
    <scope>NUCLEOTIDE SEQUENCE</scope>
    <source>
        <strain evidence="9">HMLAC05119</strain>
    </source>
</reference>
<keyword evidence="10" id="KW-1185">Reference proteome</keyword>
<sequence length="531" mass="60044">MGDGESYWERTPWNGVPAEEFNSYRWQLRNTVTDKYKLFDFLSKALPEELGQSKNILLQNIRRKDEFIEDAVAATKLAPMAIRLTPHILSRVDWNNPLDDPIRKQFIPLASGIIPDNEHVKLDSLHEEEDSPVPGLVHRYPGRALFLATSICPVYCRFCTRSYAVGAGTDSVTKKPQKPSRKRWETVFQYIENHPDLQDIVVSGGDAYYLQPDDLRAIGERLLSIDHIQRVRFASKGLSVAPGRITPGEPWTETLIELSKQGRKLGKQVCLHTHINHAREITWVTKKAANYLFEHGVIVRNQSVLLNGVNSEHNDMSELIKTLTSINIQPYYVYQCDMVRGVEDLRTPLKVIIDLDKRIRGTVSGFMMPSFVIDLPGGGGKRLVSTHEDYNETEGVATYIAPGLDGEKGRREYTYYDPKPLVESELLELRDKREKAKEPSKTSENVQTETPAPQTQVVEEPVPEHPMTAEPDLEHKSKPPSVPALRHDTDRKHTHKENTIPLTYNNGLGYQPSAGAQSLYFSMGSGDEPGR</sequence>
<evidence type="ECO:0000256" key="2">
    <source>
        <dbReference type="ARBA" id="ARBA00022485"/>
    </source>
</evidence>
<evidence type="ECO:0000256" key="3">
    <source>
        <dbReference type="ARBA" id="ARBA00022691"/>
    </source>
</evidence>
<keyword evidence="7" id="KW-0411">Iron-sulfur</keyword>
<evidence type="ECO:0000313" key="10">
    <source>
        <dbReference type="Proteomes" id="UP000800096"/>
    </source>
</evidence>
<dbReference type="GO" id="GO:0051539">
    <property type="term" value="F:4 iron, 4 sulfur cluster binding"/>
    <property type="evidence" value="ECO:0007669"/>
    <property type="project" value="UniProtKB-KW"/>
</dbReference>
<evidence type="ECO:0000256" key="1">
    <source>
        <dbReference type="ARBA" id="ARBA00001933"/>
    </source>
</evidence>
<dbReference type="SFLD" id="SFLDS00029">
    <property type="entry name" value="Radical_SAM"/>
    <property type="match status" value="1"/>
</dbReference>
<dbReference type="PANTHER" id="PTHR30538">
    <property type="entry name" value="LYSINE 2,3-AMINOMUTASE-RELATED"/>
    <property type="match status" value="1"/>
</dbReference>
<dbReference type="SFLD" id="SFLDG01070">
    <property type="entry name" value="PLP-dependent"/>
    <property type="match status" value="1"/>
</dbReference>
<keyword evidence="6" id="KW-0408">Iron</keyword>
<evidence type="ECO:0000256" key="6">
    <source>
        <dbReference type="ARBA" id="ARBA00023004"/>
    </source>
</evidence>
<feature type="compositionally biased region" description="Basic and acidic residues" evidence="8">
    <location>
        <begin position="432"/>
        <end position="441"/>
    </location>
</feature>
<feature type="region of interest" description="Disordered" evidence="8">
    <location>
        <begin position="432"/>
        <end position="508"/>
    </location>
</feature>
<dbReference type="GO" id="GO:0003824">
    <property type="term" value="F:catalytic activity"/>
    <property type="evidence" value="ECO:0007669"/>
    <property type="project" value="InterPro"/>
</dbReference>
<keyword evidence="4" id="KW-0479">Metal-binding</keyword>
<dbReference type="InterPro" id="IPR007197">
    <property type="entry name" value="rSAM"/>
</dbReference>
<evidence type="ECO:0000256" key="7">
    <source>
        <dbReference type="ARBA" id="ARBA00023014"/>
    </source>
</evidence>
<name>A0A6A5QNZ9_AMPQU</name>
<evidence type="ECO:0000256" key="4">
    <source>
        <dbReference type="ARBA" id="ARBA00022723"/>
    </source>
</evidence>
<keyword evidence="5" id="KW-0663">Pyridoxal phosphate</keyword>
<dbReference type="PANTHER" id="PTHR30538:SF0">
    <property type="entry name" value="L-LYSINE 2,3-AMINOMUTASE AQ_1632-RELATED"/>
    <property type="match status" value="1"/>
</dbReference>
<dbReference type="NCBIfam" id="TIGR00238">
    <property type="entry name" value="KamA family radical SAM protein"/>
    <property type="match status" value="1"/>
</dbReference>
<dbReference type="GO" id="GO:0046872">
    <property type="term" value="F:metal ion binding"/>
    <property type="evidence" value="ECO:0007669"/>
    <property type="project" value="UniProtKB-KW"/>
</dbReference>
<dbReference type="InterPro" id="IPR058240">
    <property type="entry name" value="rSAM_sf"/>
</dbReference>
<proteinExistence type="predicted"/>
<organism evidence="9 10">
    <name type="scientific">Ampelomyces quisqualis</name>
    <name type="common">Powdery mildew agent</name>
    <dbReference type="NCBI Taxonomy" id="50730"/>
    <lineage>
        <taxon>Eukaryota</taxon>
        <taxon>Fungi</taxon>
        <taxon>Dikarya</taxon>
        <taxon>Ascomycota</taxon>
        <taxon>Pezizomycotina</taxon>
        <taxon>Dothideomycetes</taxon>
        <taxon>Pleosporomycetidae</taxon>
        <taxon>Pleosporales</taxon>
        <taxon>Pleosporineae</taxon>
        <taxon>Phaeosphaeriaceae</taxon>
        <taxon>Ampelomyces</taxon>
    </lineage>
</organism>
<dbReference type="EMBL" id="ML979135">
    <property type="protein sequence ID" value="KAF1917103.1"/>
    <property type="molecule type" value="Genomic_DNA"/>
</dbReference>
<accession>A0A6A5QNZ9</accession>
<dbReference type="InterPro" id="IPR013785">
    <property type="entry name" value="Aldolase_TIM"/>
</dbReference>
<evidence type="ECO:0000313" key="9">
    <source>
        <dbReference type="EMBL" id="KAF1917103.1"/>
    </source>
</evidence>
<dbReference type="InterPro" id="IPR003739">
    <property type="entry name" value="Lys_aminomutase/Glu_NH3_mut"/>
</dbReference>
<dbReference type="Gene3D" id="3.20.20.70">
    <property type="entry name" value="Aldolase class I"/>
    <property type="match status" value="1"/>
</dbReference>
<dbReference type="Gene3D" id="6.10.140.1170">
    <property type="match status" value="1"/>
</dbReference>
<evidence type="ECO:0000256" key="8">
    <source>
        <dbReference type="SAM" id="MobiDB-lite"/>
    </source>
</evidence>
<gene>
    <name evidence="9" type="ORF">BDU57DRAFT_557171</name>
</gene>
<dbReference type="AlphaFoldDB" id="A0A6A5QNZ9"/>
<dbReference type="OrthoDB" id="5396721at2759"/>
<comment type="cofactor">
    <cofactor evidence="1">
        <name>pyridoxal 5'-phosphate</name>
        <dbReference type="ChEBI" id="CHEBI:597326"/>
    </cofactor>
</comment>
<evidence type="ECO:0000256" key="5">
    <source>
        <dbReference type="ARBA" id="ARBA00022898"/>
    </source>
</evidence>
<keyword evidence="2" id="KW-0004">4Fe-4S</keyword>